<protein>
    <submittedName>
        <fullName evidence="3">Uncharacterized protein</fullName>
    </submittedName>
</protein>
<gene>
    <name evidence="3" type="ORF">K7X08_006411</name>
</gene>
<reference evidence="4" key="1">
    <citation type="journal article" date="2023" name="Proc. Natl. Acad. Sci. U.S.A.">
        <title>Genomic and structural basis for evolution of tropane alkaloid biosynthesis.</title>
        <authorList>
            <person name="Wanga Y.-J."/>
            <person name="Taina T."/>
            <person name="Yua J.-Y."/>
            <person name="Lia J."/>
            <person name="Xua B."/>
            <person name="Chenc J."/>
            <person name="D'Auriad J.C."/>
            <person name="Huanga J.-P."/>
            <person name="Huanga S.-X."/>
        </authorList>
    </citation>
    <scope>NUCLEOTIDE SEQUENCE [LARGE SCALE GENOMIC DNA]</scope>
    <source>
        <strain evidence="4">cv. KIB-2019</strain>
    </source>
</reference>
<evidence type="ECO:0000256" key="1">
    <source>
        <dbReference type="ARBA" id="ARBA00044504"/>
    </source>
</evidence>
<proteinExistence type="inferred from homology"/>
<comment type="caution">
    <text evidence="3">The sequence shown here is derived from an EMBL/GenBank/DDBJ whole genome shotgun (WGS) entry which is preliminary data.</text>
</comment>
<evidence type="ECO:0000313" key="3">
    <source>
        <dbReference type="EMBL" id="KAJ8569834.1"/>
    </source>
</evidence>
<accession>A0A9Q1RRL3</accession>
<dbReference type="OrthoDB" id="8904098at2759"/>
<dbReference type="PANTHER" id="PTHR11654">
    <property type="entry name" value="OLIGOPEPTIDE TRANSPORTER-RELATED"/>
    <property type="match status" value="1"/>
</dbReference>
<dbReference type="AlphaFoldDB" id="A0A9Q1RRL3"/>
<keyword evidence="2" id="KW-1133">Transmembrane helix</keyword>
<dbReference type="Gene3D" id="1.20.1250.20">
    <property type="entry name" value="MFS general substrate transporter like domains"/>
    <property type="match status" value="2"/>
</dbReference>
<dbReference type="Proteomes" id="UP001152561">
    <property type="component" value="Unassembled WGS sequence"/>
</dbReference>
<sequence length="240" mass="26238">MVPQLKSSPCSQFQHVCNGATAIQLAVLFSSFGFMSLGTGFVRPCSIIFGADQLGKKESPDGQRLIASYFNCCLNRACMIQHPQRDLNPDGSVSNPWSLCSVEHVEPLKALLRVLPMCSTGVAEAAHTVGQIEFFYCLLTKSISSMASAMYTIGTAVSSLVGSVLVSGVDWLSSTGGKTSGLSSNINRAHLDYYFWLLTFLCLLNFFYFLGICRFYEPGNDGSSLEAEERECDYRILPES</sequence>
<evidence type="ECO:0000313" key="4">
    <source>
        <dbReference type="Proteomes" id="UP001152561"/>
    </source>
</evidence>
<keyword evidence="4" id="KW-1185">Reference proteome</keyword>
<name>A0A9Q1RRL3_9SOLA</name>
<comment type="similarity">
    <text evidence="1">Belongs to the major facilitator superfamily. Phosphate:H(+) symporter (TC 2.A.1.9) family.</text>
</comment>
<evidence type="ECO:0000256" key="2">
    <source>
        <dbReference type="SAM" id="Phobius"/>
    </source>
</evidence>
<dbReference type="EMBL" id="JAJAGQ010000002">
    <property type="protein sequence ID" value="KAJ8569834.1"/>
    <property type="molecule type" value="Genomic_DNA"/>
</dbReference>
<feature type="transmembrane region" description="Helical" evidence="2">
    <location>
        <begin position="193"/>
        <end position="216"/>
    </location>
</feature>
<dbReference type="InterPro" id="IPR036259">
    <property type="entry name" value="MFS_trans_sf"/>
</dbReference>
<keyword evidence="2" id="KW-0812">Transmembrane</keyword>
<keyword evidence="2" id="KW-0472">Membrane</keyword>
<feature type="transmembrane region" description="Helical" evidence="2">
    <location>
        <begin position="149"/>
        <end position="173"/>
    </location>
</feature>
<organism evidence="3 4">
    <name type="scientific">Anisodus acutangulus</name>
    <dbReference type="NCBI Taxonomy" id="402998"/>
    <lineage>
        <taxon>Eukaryota</taxon>
        <taxon>Viridiplantae</taxon>
        <taxon>Streptophyta</taxon>
        <taxon>Embryophyta</taxon>
        <taxon>Tracheophyta</taxon>
        <taxon>Spermatophyta</taxon>
        <taxon>Magnoliopsida</taxon>
        <taxon>eudicotyledons</taxon>
        <taxon>Gunneridae</taxon>
        <taxon>Pentapetalae</taxon>
        <taxon>asterids</taxon>
        <taxon>lamiids</taxon>
        <taxon>Solanales</taxon>
        <taxon>Solanaceae</taxon>
        <taxon>Solanoideae</taxon>
        <taxon>Hyoscyameae</taxon>
        <taxon>Anisodus</taxon>
    </lineage>
</organism>